<comment type="subcellular location">
    <subcellularLocation>
        <location evidence="4">Cytoplasm</location>
    </subcellularLocation>
    <subcellularLocation>
        <location evidence="4">Nucleus</location>
    </subcellularLocation>
</comment>
<reference evidence="5" key="2">
    <citation type="submission" date="2021-01" db="EMBL/GenBank/DDBJ databases">
        <authorList>
            <person name="Corre E."/>
            <person name="Pelletier E."/>
            <person name="Niang G."/>
            <person name="Scheremetjew M."/>
            <person name="Finn R."/>
            <person name="Kale V."/>
            <person name="Holt S."/>
            <person name="Cochrane G."/>
            <person name="Meng A."/>
            <person name="Brown T."/>
            <person name="Cohen L."/>
        </authorList>
    </citation>
    <scope>NUCLEOTIDE SEQUENCE</scope>
    <source>
        <strain evidence="5">RCC251</strain>
    </source>
</reference>
<keyword evidence="1 4" id="KW-0963">Cytoplasm</keyword>
<dbReference type="Gene3D" id="3.60.20.10">
    <property type="entry name" value="Glutamine Phosphoribosylpyrophosphate, subunit 1, domain 1"/>
    <property type="match status" value="1"/>
</dbReference>
<evidence type="ECO:0000256" key="1">
    <source>
        <dbReference type="ARBA" id="ARBA00022490"/>
    </source>
</evidence>
<proteinExistence type="inferred from homology"/>
<dbReference type="PROSITE" id="PS51476">
    <property type="entry name" value="PROTEASOME_BETA_2"/>
    <property type="match status" value="1"/>
</dbReference>
<dbReference type="Proteomes" id="UP000660262">
    <property type="component" value="Unassembled WGS sequence"/>
</dbReference>
<dbReference type="InterPro" id="IPR029055">
    <property type="entry name" value="Ntn_hydrolases_N"/>
</dbReference>
<dbReference type="PANTHER" id="PTHR32194">
    <property type="entry name" value="METALLOPROTEASE TLDD"/>
    <property type="match status" value="1"/>
</dbReference>
<dbReference type="PROSITE" id="PS00854">
    <property type="entry name" value="PROTEASOME_BETA_1"/>
    <property type="match status" value="1"/>
</dbReference>
<dbReference type="InterPro" id="IPR023333">
    <property type="entry name" value="Proteasome_suB-type"/>
</dbReference>
<dbReference type="InterPro" id="IPR016050">
    <property type="entry name" value="Proteasome_bsu_CS"/>
</dbReference>
<comment type="subunit">
    <text evidence="4">Component of the proteasome complex.</text>
</comment>
<keyword evidence="3 4" id="KW-0539">Nucleus</keyword>
<dbReference type="GO" id="GO:0051603">
    <property type="term" value="P:proteolysis involved in protein catabolic process"/>
    <property type="evidence" value="ECO:0007669"/>
    <property type="project" value="InterPro"/>
</dbReference>
<dbReference type="Pfam" id="PF00227">
    <property type="entry name" value="Proteasome"/>
    <property type="match status" value="1"/>
</dbReference>
<evidence type="ECO:0000313" key="7">
    <source>
        <dbReference type="Proteomes" id="UP000660262"/>
    </source>
</evidence>
<evidence type="ECO:0000313" key="5">
    <source>
        <dbReference type="EMBL" id="CAD8217592.1"/>
    </source>
</evidence>
<dbReference type="GO" id="GO:0005839">
    <property type="term" value="C:proteasome core complex"/>
    <property type="evidence" value="ECO:0007669"/>
    <property type="project" value="InterPro"/>
</dbReference>
<dbReference type="EMBL" id="BNJQ01000031">
    <property type="protein sequence ID" value="GHP10900.1"/>
    <property type="molecule type" value="Genomic_DNA"/>
</dbReference>
<evidence type="ECO:0000256" key="3">
    <source>
        <dbReference type="ARBA" id="ARBA00023242"/>
    </source>
</evidence>
<gene>
    <name evidence="5" type="ORF">PPRO1472_LOCUS1034</name>
    <name evidence="6" type="ORF">PPROV_000963000</name>
</gene>
<evidence type="ECO:0000256" key="2">
    <source>
        <dbReference type="ARBA" id="ARBA00022942"/>
    </source>
</evidence>
<accession>A0A6U0FZ78</accession>
<dbReference type="OrthoDB" id="10248542at2759"/>
<dbReference type="CDD" id="cd03760">
    <property type="entry name" value="proteasome_beta_type_4"/>
    <property type="match status" value="1"/>
</dbReference>
<dbReference type="PANTHER" id="PTHR32194:SF6">
    <property type="entry name" value="PROTEASOME SUBUNIT BETA"/>
    <property type="match status" value="1"/>
</dbReference>
<name>A0A6U0FZ78_9CHLO</name>
<organism evidence="5">
    <name type="scientific">Pycnococcus provasolii</name>
    <dbReference type="NCBI Taxonomy" id="41880"/>
    <lineage>
        <taxon>Eukaryota</taxon>
        <taxon>Viridiplantae</taxon>
        <taxon>Chlorophyta</taxon>
        <taxon>Pseudoscourfieldiophyceae</taxon>
        <taxon>Pseudoscourfieldiales</taxon>
        <taxon>Pycnococcaceae</taxon>
        <taxon>Pycnococcus</taxon>
    </lineage>
</organism>
<comment type="function">
    <text evidence="4">Component of the proteasome, a multicatalytic proteinase complex which is characterized by its ability to cleave peptides with Arg, Phe, Tyr, Leu, and Glu adjacent to the leaving group at neutral or slightly basic pH. The proteasome has an ATP-dependent proteolytic activity.</text>
</comment>
<dbReference type="InterPro" id="IPR016295">
    <property type="entry name" value="Proteasome_beta4"/>
</dbReference>
<keyword evidence="2 4" id="KW-0647">Proteasome</keyword>
<protein>
    <recommendedName>
        <fullName evidence="4">Proteasome subunit beta</fullName>
    </recommendedName>
</protein>
<comment type="similarity">
    <text evidence="4">Belongs to the peptidase T1B family.</text>
</comment>
<sequence>MQPSLPSHHPLLGPDTAILAAQQQSASASFFHNQRTNTAHQDANSNAVLAPASGAMPFTVAPPQAHAPFDAGALAFDAAITNAPPGAPNKHTTYPYVTGTSVLAIKYKDGIMMAADTLGAYGATKRYKSISRIVPAAPTTLVGAGGEISDFQYISKLLTELNDNDVIRDDGVVLKPREVFAYLQRVMYNRRNKFDPLWNSLVVGGVDQATGEAFLGTCSMIGVSYTDSHVATGFGNHLARPLFRNEQRDDMTEQEARALLEKALRVCYYRDKNSINKFVIGTVTKESGMKVSEPFSLSTEWGYDAFVHPTKHALGSW</sequence>
<dbReference type="InterPro" id="IPR001353">
    <property type="entry name" value="Proteasome_sua/b"/>
</dbReference>
<keyword evidence="7" id="KW-1185">Reference proteome</keyword>
<evidence type="ECO:0000256" key="4">
    <source>
        <dbReference type="RuleBase" id="RU004203"/>
    </source>
</evidence>
<reference evidence="6" key="1">
    <citation type="submission" date="2020-10" db="EMBL/GenBank/DDBJ databases">
        <title>Unveiling of a novel bifunctional photoreceptor, Dualchrome1, isolated from a cosmopolitan green alga.</title>
        <authorList>
            <person name="Suzuki S."/>
            <person name="Kawachi M."/>
        </authorList>
    </citation>
    <scope>NUCLEOTIDE SEQUENCE</scope>
    <source>
        <strain evidence="6">NIES 2893</strain>
    </source>
</reference>
<dbReference type="SUPFAM" id="SSF56235">
    <property type="entry name" value="N-terminal nucleophile aminohydrolases (Ntn hydrolases)"/>
    <property type="match status" value="1"/>
</dbReference>
<dbReference type="EMBL" id="HBDW01001523">
    <property type="protein sequence ID" value="CAD8217592.1"/>
    <property type="molecule type" value="Transcribed_RNA"/>
</dbReference>
<dbReference type="AlphaFoldDB" id="A0A6U0FZ78"/>
<dbReference type="GO" id="GO:0005737">
    <property type="term" value="C:cytoplasm"/>
    <property type="evidence" value="ECO:0007669"/>
    <property type="project" value="UniProtKB-SubCell"/>
</dbReference>
<evidence type="ECO:0000313" key="6">
    <source>
        <dbReference type="EMBL" id="GHP10900.1"/>
    </source>
</evidence>
<dbReference type="GO" id="GO:0005634">
    <property type="term" value="C:nucleus"/>
    <property type="evidence" value="ECO:0007669"/>
    <property type="project" value="UniProtKB-SubCell"/>
</dbReference>